<dbReference type="GO" id="GO:0016301">
    <property type="term" value="F:kinase activity"/>
    <property type="evidence" value="ECO:0007669"/>
    <property type="project" value="UniProtKB-KW"/>
</dbReference>
<organism evidence="1 2">
    <name type="scientific">Plakobranchus ocellatus</name>
    <dbReference type="NCBI Taxonomy" id="259542"/>
    <lineage>
        <taxon>Eukaryota</taxon>
        <taxon>Metazoa</taxon>
        <taxon>Spiralia</taxon>
        <taxon>Lophotrochozoa</taxon>
        <taxon>Mollusca</taxon>
        <taxon>Gastropoda</taxon>
        <taxon>Heterobranchia</taxon>
        <taxon>Euthyneura</taxon>
        <taxon>Panpulmonata</taxon>
        <taxon>Sacoglossa</taxon>
        <taxon>Placobranchoidea</taxon>
        <taxon>Plakobranchidae</taxon>
        <taxon>Plakobranchus</taxon>
    </lineage>
</organism>
<sequence length="247" mass="28362">MNGEKSCYEIDKNSFFPYRQLIRAGKLLKLPLKDRHGNICGFDPATVQDPTAITGHGPATSDCGCPTKQILPVIHKSHCATAAPYPILDDNETVPMTAVMKRALKPTEDDLCRNLSTPLQRLTAIKKTPLQEQMHARVRDMEEKSLKVKYPTPMTLFRNDDRILRKAYRTYKRDVQLQKERGIQSEQPKEFPDQATKEWYYDMISSEKPCINRQTLKLLNRSDCVQFKDAMGGSCFHCPDRKIESRK</sequence>
<dbReference type="EMBL" id="BLXT01000977">
    <property type="protein sequence ID" value="GFN82347.1"/>
    <property type="molecule type" value="Genomic_DNA"/>
</dbReference>
<name>A0AAV3YJ05_9GAST</name>
<keyword evidence="1" id="KW-0675">Receptor</keyword>
<reference evidence="1 2" key="1">
    <citation type="journal article" date="2021" name="Elife">
        <title>Chloroplast acquisition without the gene transfer in kleptoplastic sea slugs, Plakobranchus ocellatus.</title>
        <authorList>
            <person name="Maeda T."/>
            <person name="Takahashi S."/>
            <person name="Yoshida T."/>
            <person name="Shimamura S."/>
            <person name="Takaki Y."/>
            <person name="Nagai Y."/>
            <person name="Toyoda A."/>
            <person name="Suzuki Y."/>
            <person name="Arimoto A."/>
            <person name="Ishii H."/>
            <person name="Satoh N."/>
            <person name="Nishiyama T."/>
            <person name="Hasebe M."/>
            <person name="Maruyama T."/>
            <person name="Minagawa J."/>
            <person name="Obokata J."/>
            <person name="Shigenobu S."/>
        </authorList>
    </citation>
    <scope>NUCLEOTIDE SEQUENCE [LARGE SCALE GENOMIC DNA]</scope>
</reference>
<keyword evidence="1" id="KW-0418">Kinase</keyword>
<protein>
    <submittedName>
        <fullName evidence="1">Tyrosine-protein kinase receptor</fullName>
    </submittedName>
</protein>
<keyword evidence="1" id="KW-0808">Transferase</keyword>
<accession>A0AAV3YJ05</accession>
<comment type="caution">
    <text evidence="1">The sequence shown here is derived from an EMBL/GenBank/DDBJ whole genome shotgun (WGS) entry which is preliminary data.</text>
</comment>
<proteinExistence type="predicted"/>
<evidence type="ECO:0000313" key="2">
    <source>
        <dbReference type="Proteomes" id="UP000735302"/>
    </source>
</evidence>
<gene>
    <name evidence="1" type="ORF">PoB_000885300</name>
</gene>
<dbReference type="Proteomes" id="UP000735302">
    <property type="component" value="Unassembled WGS sequence"/>
</dbReference>
<dbReference type="AlphaFoldDB" id="A0AAV3YJ05"/>
<evidence type="ECO:0000313" key="1">
    <source>
        <dbReference type="EMBL" id="GFN82347.1"/>
    </source>
</evidence>
<keyword evidence="2" id="KW-1185">Reference proteome</keyword>